<evidence type="ECO:0000256" key="1">
    <source>
        <dbReference type="SAM" id="MobiDB-lite"/>
    </source>
</evidence>
<evidence type="ECO:0000313" key="2">
    <source>
        <dbReference type="EMBL" id="KDP32886.1"/>
    </source>
</evidence>
<accession>A0A067K9H7</accession>
<dbReference type="AlphaFoldDB" id="A0A067K9H7"/>
<gene>
    <name evidence="2" type="ORF">JCGZ_12178</name>
</gene>
<dbReference type="OrthoDB" id="1747351at2759"/>
<proteinExistence type="predicted"/>
<dbReference type="EMBL" id="KK914570">
    <property type="protein sequence ID" value="KDP32886.1"/>
    <property type="molecule type" value="Genomic_DNA"/>
</dbReference>
<sequence length="75" mass="8408">MDKKKQQEVGSNSSNKAPKEAFFPTKDGSVFPLKKKLVKRMVFDCLVHSTTANKQQTACSCFLDCKKSKPIFPNP</sequence>
<evidence type="ECO:0000313" key="3">
    <source>
        <dbReference type="Proteomes" id="UP000027138"/>
    </source>
</evidence>
<dbReference type="Proteomes" id="UP000027138">
    <property type="component" value="Unassembled WGS sequence"/>
</dbReference>
<reference evidence="2 3" key="1">
    <citation type="journal article" date="2014" name="PLoS ONE">
        <title>Global Analysis of Gene Expression Profiles in Physic Nut (Jatropha curcas L.) Seedlings Exposed to Salt Stress.</title>
        <authorList>
            <person name="Zhang L."/>
            <person name="Zhang C."/>
            <person name="Wu P."/>
            <person name="Chen Y."/>
            <person name="Li M."/>
            <person name="Jiang H."/>
            <person name="Wu G."/>
        </authorList>
    </citation>
    <scope>NUCLEOTIDE SEQUENCE [LARGE SCALE GENOMIC DNA]</scope>
    <source>
        <strain evidence="3">cv. GZQX0401</strain>
        <tissue evidence="2">Young leaves</tissue>
    </source>
</reference>
<name>A0A067K9H7_JATCU</name>
<organism evidence="2 3">
    <name type="scientific">Jatropha curcas</name>
    <name type="common">Barbados nut</name>
    <dbReference type="NCBI Taxonomy" id="180498"/>
    <lineage>
        <taxon>Eukaryota</taxon>
        <taxon>Viridiplantae</taxon>
        <taxon>Streptophyta</taxon>
        <taxon>Embryophyta</taxon>
        <taxon>Tracheophyta</taxon>
        <taxon>Spermatophyta</taxon>
        <taxon>Magnoliopsida</taxon>
        <taxon>eudicotyledons</taxon>
        <taxon>Gunneridae</taxon>
        <taxon>Pentapetalae</taxon>
        <taxon>rosids</taxon>
        <taxon>fabids</taxon>
        <taxon>Malpighiales</taxon>
        <taxon>Euphorbiaceae</taxon>
        <taxon>Crotonoideae</taxon>
        <taxon>Jatropheae</taxon>
        <taxon>Jatropha</taxon>
    </lineage>
</organism>
<keyword evidence="3" id="KW-1185">Reference proteome</keyword>
<protein>
    <submittedName>
        <fullName evidence="2">Uncharacterized protein</fullName>
    </submittedName>
</protein>
<feature type="region of interest" description="Disordered" evidence="1">
    <location>
        <begin position="1"/>
        <end position="22"/>
    </location>
</feature>